<gene>
    <name evidence="1" type="ORF">BRYFOR_07309</name>
</gene>
<evidence type="ECO:0000313" key="2">
    <source>
        <dbReference type="Proteomes" id="UP000005561"/>
    </source>
</evidence>
<dbReference type="AlphaFoldDB" id="C6LFA7"/>
<accession>C6LFA7</accession>
<reference evidence="1" key="1">
    <citation type="submission" date="2009-07" db="EMBL/GenBank/DDBJ databases">
        <authorList>
            <person name="Weinstock G."/>
            <person name="Sodergren E."/>
            <person name="Clifton S."/>
            <person name="Fulton L."/>
            <person name="Fulton B."/>
            <person name="Courtney L."/>
            <person name="Fronick C."/>
            <person name="Harrison M."/>
            <person name="Strong C."/>
            <person name="Farmer C."/>
            <person name="Delahaunty K."/>
            <person name="Markovic C."/>
            <person name="Hall O."/>
            <person name="Minx P."/>
            <person name="Tomlinson C."/>
            <person name="Mitreva M."/>
            <person name="Nelson J."/>
            <person name="Hou S."/>
            <person name="Wollam A."/>
            <person name="Pepin K.H."/>
            <person name="Johnson M."/>
            <person name="Bhonagiri V."/>
            <person name="Nash W.E."/>
            <person name="Warren W."/>
            <person name="Chinwalla A."/>
            <person name="Mardis E.R."/>
            <person name="Wilson R.K."/>
        </authorList>
    </citation>
    <scope>NUCLEOTIDE SEQUENCE [LARGE SCALE GENOMIC DNA]</scope>
    <source>
        <strain evidence="1">DSM 14469</strain>
    </source>
</reference>
<name>C6LFA7_9FIRM</name>
<organism evidence="1 2">
    <name type="scientific">Marvinbryantia formatexigens DSM 14469</name>
    <dbReference type="NCBI Taxonomy" id="478749"/>
    <lineage>
        <taxon>Bacteria</taxon>
        <taxon>Bacillati</taxon>
        <taxon>Bacillota</taxon>
        <taxon>Clostridia</taxon>
        <taxon>Lachnospirales</taxon>
        <taxon>Lachnospiraceae</taxon>
        <taxon>Marvinbryantia</taxon>
    </lineage>
</organism>
<keyword evidence="2" id="KW-1185">Reference proteome</keyword>
<evidence type="ECO:0000313" key="1">
    <source>
        <dbReference type="EMBL" id="EET60846.1"/>
    </source>
</evidence>
<proteinExistence type="predicted"/>
<comment type="caution">
    <text evidence="1">The sequence shown here is derived from an EMBL/GenBank/DDBJ whole genome shotgun (WGS) entry which is preliminary data.</text>
</comment>
<dbReference type="EMBL" id="ACCL02000009">
    <property type="protein sequence ID" value="EET60846.1"/>
    <property type="molecule type" value="Genomic_DNA"/>
</dbReference>
<sequence>MAQVIFVLYEKEGIALSPGEMILRYFFCCENKWMYNIFQKKI</sequence>
<dbReference type="Proteomes" id="UP000005561">
    <property type="component" value="Unassembled WGS sequence"/>
</dbReference>
<protein>
    <submittedName>
        <fullName evidence="1">Uncharacterized protein</fullName>
    </submittedName>
</protein>